<sequence>MRAASCGASRHDLLAGARTETNGERGRPGKTKEKTKGGRRRPAVPLGSGAASCSNRHIFLSLRESDHAPRDSRCDGRVQNYASIA</sequence>
<protein>
    <submittedName>
        <fullName evidence="2">Uncharacterized protein</fullName>
    </submittedName>
</protein>
<evidence type="ECO:0000313" key="2">
    <source>
        <dbReference type="EMBL" id="BCU02792.1"/>
    </source>
</evidence>
<dbReference type="EMBL" id="LC625835">
    <property type="protein sequence ID" value="BCU02792.1"/>
    <property type="molecule type" value="Genomic_DNA"/>
</dbReference>
<evidence type="ECO:0000256" key="1">
    <source>
        <dbReference type="SAM" id="MobiDB-lite"/>
    </source>
</evidence>
<dbReference type="Proteomes" id="UP001253637">
    <property type="component" value="Segment"/>
</dbReference>
<organism evidence="2 3">
    <name type="scientific">Pandoravirus japonicus</name>
    <dbReference type="NCBI Taxonomy" id="2823154"/>
    <lineage>
        <taxon>Viruses</taxon>
        <taxon>Pandoravirus</taxon>
    </lineage>
</organism>
<feature type="region of interest" description="Disordered" evidence="1">
    <location>
        <begin position="1"/>
        <end position="51"/>
    </location>
</feature>
<accession>A0A811BPV2</accession>
<name>A0A811BPV2_9VIRU</name>
<reference evidence="2" key="1">
    <citation type="submission" date="2021-04" db="EMBL/GenBank/DDBJ databases">
        <title>Draft Genome Sequence of Pandoravirus japonicus, Isolated from the Sabaishi River of Niigata, Japan.</title>
        <authorList>
            <person name="Hosokawa N."/>
            <person name="Takahashi H."/>
            <person name="Aoki K."/>
            <person name="Takemura M."/>
        </authorList>
    </citation>
    <scope>NUCLEOTIDE SEQUENCE</scope>
</reference>
<proteinExistence type="predicted"/>
<feature type="compositionally biased region" description="Basic and acidic residues" evidence="1">
    <location>
        <begin position="21"/>
        <end position="36"/>
    </location>
</feature>
<evidence type="ECO:0000313" key="3">
    <source>
        <dbReference type="Proteomes" id="UP001253637"/>
    </source>
</evidence>